<dbReference type="AlphaFoldDB" id="B7G908"/>
<keyword evidence="1" id="KW-0820">tRNA-binding</keyword>
<evidence type="ECO:0000313" key="7">
    <source>
        <dbReference type="Proteomes" id="UP000000759"/>
    </source>
</evidence>
<sequence>MVLRSSSGSVTVQVSSFLLGAASAWALSWLVQQTRKRPITDTRPEGSNRSVPCTQTLTTIKDDSNNSYGDKDSDALREPLSTSPAEPLMDSPELDLRLIRKAEAVIQWRTSSITIVVERCTNDHNYSAILRTAEALGIQNVWIIDPPQLMDGTGVGSVDDNNREEGSNDGNSESRKLPTSAHPGRPLLKVLSEQEMEQRAQHRLFAQNATEWITLREFTDTASCLHELRATGHQIWATDLSQQAVPLEKDDLQEAGHWPLPNQLAIVFGTEAVGCSQEMLRHADLRVYLPLRGFADSLNLSVATALVIQALFVLDPDLVGRMHPEDRTVLRQAWFSKLARQRLLSSAEKKKRKKLVGNIAYGERLQLKVDAGDCLERKQIEKLAKLEAMRAELIALDEASLFSENAAVDAAVAEWVRNPPAPLTDVRRADTHRVTFVGKGTKKLHAAHWKDMVATNNTHSVYDSSSSFFRARIQQAAGKTKTSIAGTEQ</sequence>
<dbReference type="HOGENOM" id="CLU_558361_0_0_1"/>
<dbReference type="PaxDb" id="2850-Phatr48958"/>
<evidence type="ECO:0000313" key="6">
    <source>
        <dbReference type="EMBL" id="EEC44867.1"/>
    </source>
</evidence>
<dbReference type="PANTHER" id="PTHR43453:SF3">
    <property type="entry name" value="TRNA_RRNA METHYLTRANSFERASE SPOU TYPE DOMAIN-CONTAINING PROTEIN"/>
    <property type="match status" value="1"/>
</dbReference>
<dbReference type="EMBL" id="CM000622">
    <property type="protein sequence ID" value="EEC44867.1"/>
    <property type="molecule type" value="Genomic_DNA"/>
</dbReference>
<keyword evidence="2" id="KW-0489">Methyltransferase</keyword>
<evidence type="ECO:0000256" key="1">
    <source>
        <dbReference type="ARBA" id="ARBA00022555"/>
    </source>
</evidence>
<feature type="compositionally biased region" description="Basic and acidic residues" evidence="4">
    <location>
        <begin position="60"/>
        <end position="77"/>
    </location>
</feature>
<dbReference type="eggNOG" id="KOG0838">
    <property type="taxonomic scope" value="Eukaryota"/>
</dbReference>
<dbReference type="InterPro" id="IPR029026">
    <property type="entry name" value="tRNA_m1G_MTases_N"/>
</dbReference>
<dbReference type="Pfam" id="PF00588">
    <property type="entry name" value="SpoU_methylase"/>
    <property type="match status" value="1"/>
</dbReference>
<dbReference type="PANTHER" id="PTHR43453">
    <property type="entry name" value="RRNA METHYLASE-LIKE"/>
    <property type="match status" value="1"/>
</dbReference>
<feature type="region of interest" description="Disordered" evidence="4">
    <location>
        <begin position="152"/>
        <end position="184"/>
    </location>
</feature>
<keyword evidence="3" id="KW-0808">Transferase</keyword>
<reference evidence="6 7" key="1">
    <citation type="journal article" date="2008" name="Nature">
        <title>The Phaeodactylum genome reveals the evolutionary history of diatom genomes.</title>
        <authorList>
            <person name="Bowler C."/>
            <person name="Allen A.E."/>
            <person name="Badger J.H."/>
            <person name="Grimwood J."/>
            <person name="Jabbari K."/>
            <person name="Kuo A."/>
            <person name="Maheswari U."/>
            <person name="Martens C."/>
            <person name="Maumus F."/>
            <person name="Otillar R.P."/>
            <person name="Rayko E."/>
            <person name="Salamov A."/>
            <person name="Vandepoele K."/>
            <person name="Beszteri B."/>
            <person name="Gruber A."/>
            <person name="Heijde M."/>
            <person name="Katinka M."/>
            <person name="Mock T."/>
            <person name="Valentin K."/>
            <person name="Verret F."/>
            <person name="Berges J.A."/>
            <person name="Brownlee C."/>
            <person name="Cadoret J.P."/>
            <person name="Chiovitti A."/>
            <person name="Choi C.J."/>
            <person name="Coesel S."/>
            <person name="De Martino A."/>
            <person name="Detter J.C."/>
            <person name="Durkin C."/>
            <person name="Falciatore A."/>
            <person name="Fournet J."/>
            <person name="Haruta M."/>
            <person name="Huysman M.J."/>
            <person name="Jenkins B.D."/>
            <person name="Jiroutova K."/>
            <person name="Jorgensen R.E."/>
            <person name="Joubert Y."/>
            <person name="Kaplan A."/>
            <person name="Kroger N."/>
            <person name="Kroth P.G."/>
            <person name="La Roche J."/>
            <person name="Lindquist E."/>
            <person name="Lommer M."/>
            <person name="Martin-Jezequel V."/>
            <person name="Lopez P.J."/>
            <person name="Lucas S."/>
            <person name="Mangogna M."/>
            <person name="McGinnis K."/>
            <person name="Medlin L.K."/>
            <person name="Montsant A."/>
            <person name="Oudot-Le Secq M.P."/>
            <person name="Napoli C."/>
            <person name="Obornik M."/>
            <person name="Parker M.S."/>
            <person name="Petit J.L."/>
            <person name="Porcel B.M."/>
            <person name="Poulsen N."/>
            <person name="Robison M."/>
            <person name="Rychlewski L."/>
            <person name="Rynearson T.A."/>
            <person name="Schmutz J."/>
            <person name="Shapiro H."/>
            <person name="Siaut M."/>
            <person name="Stanley M."/>
            <person name="Sussman M.R."/>
            <person name="Taylor A.R."/>
            <person name="Vardi A."/>
            <person name="von Dassow P."/>
            <person name="Vyverman W."/>
            <person name="Willis A."/>
            <person name="Wyrwicz L.S."/>
            <person name="Rokhsar D.S."/>
            <person name="Weissenbach J."/>
            <person name="Armbrust E.V."/>
            <person name="Green B.R."/>
            <person name="Van de Peer Y."/>
            <person name="Grigoriev I.V."/>
        </authorList>
    </citation>
    <scope>NUCLEOTIDE SEQUENCE [LARGE SCALE GENOMIC DNA]</scope>
    <source>
        <strain evidence="6 7">CCAP 1055/1</strain>
    </source>
</reference>
<evidence type="ECO:0000256" key="2">
    <source>
        <dbReference type="ARBA" id="ARBA00022603"/>
    </source>
</evidence>
<feature type="domain" description="tRNA/rRNA methyltransferase SpoU type" evidence="5">
    <location>
        <begin position="203"/>
        <end position="308"/>
    </location>
</feature>
<feature type="region of interest" description="Disordered" evidence="4">
    <location>
        <begin position="59"/>
        <end position="89"/>
    </location>
</feature>
<dbReference type="GO" id="GO:0000049">
    <property type="term" value="F:tRNA binding"/>
    <property type="evidence" value="ECO:0007669"/>
    <property type="project" value="UniProtKB-KW"/>
</dbReference>
<feature type="compositionally biased region" description="Basic and acidic residues" evidence="4">
    <location>
        <begin position="160"/>
        <end position="176"/>
    </location>
</feature>
<evidence type="ECO:0000256" key="4">
    <source>
        <dbReference type="SAM" id="MobiDB-lite"/>
    </source>
</evidence>
<organism evidence="6 7">
    <name type="scientific">Phaeodactylum tricornutum (strain CCAP 1055/1)</name>
    <dbReference type="NCBI Taxonomy" id="556484"/>
    <lineage>
        <taxon>Eukaryota</taxon>
        <taxon>Sar</taxon>
        <taxon>Stramenopiles</taxon>
        <taxon>Ochrophyta</taxon>
        <taxon>Bacillariophyta</taxon>
        <taxon>Bacillariophyceae</taxon>
        <taxon>Bacillariophycidae</taxon>
        <taxon>Naviculales</taxon>
        <taxon>Phaeodactylaceae</taxon>
        <taxon>Phaeodactylum</taxon>
    </lineage>
</organism>
<dbReference type="OrthoDB" id="241340at2759"/>
<dbReference type="GO" id="GO:0008173">
    <property type="term" value="F:RNA methyltransferase activity"/>
    <property type="evidence" value="ECO:0007669"/>
    <property type="project" value="InterPro"/>
</dbReference>
<dbReference type="Proteomes" id="UP000000759">
    <property type="component" value="Chromosome 20"/>
</dbReference>
<keyword evidence="1" id="KW-0694">RNA-binding</keyword>
<reference evidence="7" key="2">
    <citation type="submission" date="2008-08" db="EMBL/GenBank/DDBJ databases">
        <authorList>
            <consortium name="Diatom Consortium"/>
            <person name="Grigoriev I."/>
            <person name="Grimwood J."/>
            <person name="Kuo A."/>
            <person name="Otillar R.P."/>
            <person name="Salamov A."/>
            <person name="Detter J.C."/>
            <person name="Lindquist E."/>
            <person name="Shapiro H."/>
            <person name="Lucas S."/>
            <person name="Glavina del Rio T."/>
            <person name="Pitluck S."/>
            <person name="Rokhsar D."/>
            <person name="Bowler C."/>
        </authorList>
    </citation>
    <scope>GENOME REANNOTATION</scope>
    <source>
        <strain evidence="7">CCAP 1055/1</strain>
    </source>
</reference>
<dbReference type="SUPFAM" id="SSF75217">
    <property type="entry name" value="alpha/beta knot"/>
    <property type="match status" value="2"/>
</dbReference>
<dbReference type="CDD" id="cd18092">
    <property type="entry name" value="SpoU-like_TrmH"/>
    <property type="match status" value="1"/>
</dbReference>
<protein>
    <recommendedName>
        <fullName evidence="5">tRNA/rRNA methyltransferase SpoU type domain-containing protein</fullName>
    </recommendedName>
</protein>
<proteinExistence type="predicted"/>
<dbReference type="KEGG" id="pti:PHATRDRAFT_48958"/>
<dbReference type="GO" id="GO:0002938">
    <property type="term" value="P:tRNA guanine ribose methylation"/>
    <property type="evidence" value="ECO:0007669"/>
    <property type="project" value="TreeGrafter"/>
</dbReference>
<evidence type="ECO:0000259" key="5">
    <source>
        <dbReference type="Pfam" id="PF00588"/>
    </source>
</evidence>
<gene>
    <name evidence="6" type="ORF">PHATRDRAFT_48958</name>
</gene>
<dbReference type="Gene3D" id="3.40.1280.10">
    <property type="match status" value="1"/>
</dbReference>
<dbReference type="InterPro" id="IPR029028">
    <property type="entry name" value="Alpha/beta_knot_MTases"/>
</dbReference>
<dbReference type="STRING" id="556484.B7G908"/>
<accession>B7G908</accession>
<dbReference type="InterPro" id="IPR033671">
    <property type="entry name" value="TrmH"/>
</dbReference>
<name>B7G908_PHATC</name>
<keyword evidence="7" id="KW-1185">Reference proteome</keyword>
<evidence type="ECO:0000256" key="3">
    <source>
        <dbReference type="ARBA" id="ARBA00022679"/>
    </source>
</evidence>
<dbReference type="RefSeq" id="XP_002183685.1">
    <property type="nucleotide sequence ID" value="XM_002183649.1"/>
</dbReference>
<dbReference type="InParanoid" id="B7G908"/>
<dbReference type="GeneID" id="7195372"/>
<dbReference type="InterPro" id="IPR001537">
    <property type="entry name" value="SpoU_MeTrfase"/>
</dbReference>